<dbReference type="RefSeq" id="WP_146319976.1">
    <property type="nucleotide sequence ID" value="NZ_CP042305.1"/>
</dbReference>
<accession>A0A5B8M3N7</accession>
<evidence type="ECO:0000313" key="2">
    <source>
        <dbReference type="Proteomes" id="UP000320216"/>
    </source>
</evidence>
<evidence type="ECO:0000313" key="1">
    <source>
        <dbReference type="EMBL" id="QDZ14771.1"/>
    </source>
</evidence>
<reference evidence="1 2" key="1">
    <citation type="submission" date="2019-07" db="EMBL/GenBank/DDBJ databases">
        <title>Full genome sequence of Humibacter sp. WJ7-1.</title>
        <authorList>
            <person name="Im W.-T."/>
        </authorList>
    </citation>
    <scope>NUCLEOTIDE SEQUENCE [LARGE SCALE GENOMIC DNA]</scope>
    <source>
        <strain evidence="1 2">WJ7-1</strain>
    </source>
</reference>
<organism evidence="1 2">
    <name type="scientific">Humibacter ginsenosidimutans</name>
    <dbReference type="NCBI Taxonomy" id="2599293"/>
    <lineage>
        <taxon>Bacteria</taxon>
        <taxon>Bacillati</taxon>
        <taxon>Actinomycetota</taxon>
        <taxon>Actinomycetes</taxon>
        <taxon>Micrococcales</taxon>
        <taxon>Microbacteriaceae</taxon>
        <taxon>Humibacter</taxon>
    </lineage>
</organism>
<proteinExistence type="predicted"/>
<keyword evidence="2" id="KW-1185">Reference proteome</keyword>
<dbReference type="EMBL" id="CP042305">
    <property type="protein sequence ID" value="QDZ14771.1"/>
    <property type="molecule type" value="Genomic_DNA"/>
</dbReference>
<dbReference type="AlphaFoldDB" id="A0A5B8M3N7"/>
<dbReference type="KEGG" id="huw:FPZ11_08370"/>
<sequence>MSRSRSATFAAFLDQWAEIRADYDLVLQAAYERAEEVTRGKLLNRRGRRAGIDAYSLFLGPAVRAYAYASDELIEHWRTHPRITFEAFEQQALIERRWR</sequence>
<dbReference type="Proteomes" id="UP000320216">
    <property type="component" value="Chromosome"/>
</dbReference>
<gene>
    <name evidence="1" type="ORF">FPZ11_08370</name>
</gene>
<dbReference type="OrthoDB" id="3197444at2"/>
<name>A0A5B8M3N7_9MICO</name>
<protein>
    <submittedName>
        <fullName evidence="1">Uncharacterized protein</fullName>
    </submittedName>
</protein>